<dbReference type="Gramene" id="C.cajan_14957.t">
    <property type="protein sequence ID" value="C.cajan_14957.t"/>
    <property type="gene ID" value="C.cajan_14957"/>
</dbReference>
<evidence type="ECO:0000313" key="4">
    <source>
        <dbReference type="Proteomes" id="UP000075243"/>
    </source>
</evidence>
<keyword evidence="4" id="KW-1185">Reference proteome</keyword>
<gene>
    <name evidence="3" type="ORF">KK1_015394</name>
</gene>
<accession>A0A151SYS0</accession>
<name>A0A151SYS0_CAJCA</name>
<evidence type="ECO:0000259" key="2">
    <source>
        <dbReference type="Pfam" id="PF05699"/>
    </source>
</evidence>
<dbReference type="Pfam" id="PF05699">
    <property type="entry name" value="Dimer_Tnp_hAT"/>
    <property type="match status" value="1"/>
</dbReference>
<evidence type="ECO:0000259" key="1">
    <source>
        <dbReference type="Pfam" id="PF04937"/>
    </source>
</evidence>
<reference evidence="3 4" key="1">
    <citation type="journal article" date="2012" name="Nat. Biotechnol.">
        <title>Draft genome sequence of pigeonpea (Cajanus cajan), an orphan legume crop of resource-poor farmers.</title>
        <authorList>
            <person name="Varshney R.K."/>
            <person name="Chen W."/>
            <person name="Li Y."/>
            <person name="Bharti A.K."/>
            <person name="Saxena R.K."/>
            <person name="Schlueter J.A."/>
            <person name="Donoghue M.T."/>
            <person name="Azam S."/>
            <person name="Fan G."/>
            <person name="Whaley A.M."/>
            <person name="Farmer A.D."/>
            <person name="Sheridan J."/>
            <person name="Iwata A."/>
            <person name="Tuteja R."/>
            <person name="Penmetsa R.V."/>
            <person name="Wu W."/>
            <person name="Upadhyaya H.D."/>
            <person name="Yang S.P."/>
            <person name="Shah T."/>
            <person name="Saxena K.B."/>
            <person name="Michael T."/>
            <person name="McCombie W.R."/>
            <person name="Yang B."/>
            <person name="Zhang G."/>
            <person name="Yang H."/>
            <person name="Wang J."/>
            <person name="Spillane C."/>
            <person name="Cook D.R."/>
            <person name="May G.D."/>
            <person name="Xu X."/>
            <person name="Jackson S.A."/>
        </authorList>
    </citation>
    <scope>NUCLEOTIDE SEQUENCE [LARGE SCALE GENOMIC DNA]</scope>
    <source>
        <strain evidence="4">cv. Asha</strain>
    </source>
</reference>
<proteinExistence type="predicted"/>
<dbReference type="PANTHER" id="PTHR32166">
    <property type="entry name" value="OSJNBA0013A04.12 PROTEIN"/>
    <property type="match status" value="1"/>
</dbReference>
<dbReference type="OMA" id="YICKINT"/>
<evidence type="ECO:0000313" key="3">
    <source>
        <dbReference type="EMBL" id="KYP59947.1"/>
    </source>
</evidence>
<organism evidence="3 4">
    <name type="scientific">Cajanus cajan</name>
    <name type="common">Pigeon pea</name>
    <name type="synonym">Cajanus indicus</name>
    <dbReference type="NCBI Taxonomy" id="3821"/>
    <lineage>
        <taxon>Eukaryota</taxon>
        <taxon>Viridiplantae</taxon>
        <taxon>Streptophyta</taxon>
        <taxon>Embryophyta</taxon>
        <taxon>Tracheophyta</taxon>
        <taxon>Spermatophyta</taxon>
        <taxon>Magnoliopsida</taxon>
        <taxon>eudicotyledons</taxon>
        <taxon>Gunneridae</taxon>
        <taxon>Pentapetalae</taxon>
        <taxon>rosids</taxon>
        <taxon>fabids</taxon>
        <taxon>Fabales</taxon>
        <taxon>Fabaceae</taxon>
        <taxon>Papilionoideae</taxon>
        <taxon>50 kb inversion clade</taxon>
        <taxon>NPAAA clade</taxon>
        <taxon>indigoferoid/millettioid clade</taxon>
        <taxon>Phaseoleae</taxon>
        <taxon>Cajanus</taxon>
    </lineage>
</organism>
<dbReference type="STRING" id="3821.A0A151SYS0"/>
<dbReference type="Pfam" id="PF04937">
    <property type="entry name" value="DUF659"/>
    <property type="match status" value="1"/>
</dbReference>
<dbReference type="AlphaFoldDB" id="A0A151SYS0"/>
<feature type="domain" description="DUF659" evidence="1">
    <location>
        <begin position="1"/>
        <end position="116"/>
    </location>
</feature>
<dbReference type="GO" id="GO:0046983">
    <property type="term" value="F:protein dimerization activity"/>
    <property type="evidence" value="ECO:0007669"/>
    <property type="project" value="InterPro"/>
</dbReference>
<dbReference type="EMBL" id="CM003612">
    <property type="protein sequence ID" value="KYP59947.1"/>
    <property type="molecule type" value="Genomic_DNA"/>
</dbReference>
<feature type="domain" description="HAT C-terminal dimerisation" evidence="2">
    <location>
        <begin position="197"/>
        <end position="258"/>
    </location>
</feature>
<sequence>MCDGWTDGKGRSLTNFLVNSPSGIVFLKSIDISDVIKNGKKIFELLDNIVEEIGEEHVVQVVTNGASNLVVTGQMLMEKRTKLFWSPCAAHCLDLILGDIGELPVFYNTIANAKKITTYIYRHTWVLNLYRQYSNGGENLSKNDSDIRTRVIIDQQLEKFKGAKEIFGMDMEIATRDKKQPGIPNYICKINTFFFLWWESYSGGGKELQKVAMRILSLTCSAMGYERNWSTFDQVHTKRSNRLEQQRLNALVYVKYNLQLEMRQNSREENGDTYDSVCLLDIESDDEWITEKENPCLPIDASWMDVHECFGVDEGAPKKKRKRGNYLYLKVSLELGSWN</sequence>
<protein>
    <recommendedName>
        <fullName evidence="5">DUF659 domain-containing protein</fullName>
    </recommendedName>
</protein>
<dbReference type="SUPFAM" id="SSF53098">
    <property type="entry name" value="Ribonuclease H-like"/>
    <property type="match status" value="1"/>
</dbReference>
<dbReference type="InterPro" id="IPR012337">
    <property type="entry name" value="RNaseH-like_sf"/>
</dbReference>
<dbReference type="PANTHER" id="PTHR32166:SF122">
    <property type="entry name" value="OS09G0499600 PROTEIN"/>
    <property type="match status" value="1"/>
</dbReference>
<dbReference type="Proteomes" id="UP000075243">
    <property type="component" value="Chromosome 10"/>
</dbReference>
<dbReference type="InterPro" id="IPR007021">
    <property type="entry name" value="DUF659"/>
</dbReference>
<dbReference type="InterPro" id="IPR008906">
    <property type="entry name" value="HATC_C_dom"/>
</dbReference>
<evidence type="ECO:0008006" key="5">
    <source>
        <dbReference type="Google" id="ProtNLM"/>
    </source>
</evidence>